<evidence type="ECO:0000256" key="5">
    <source>
        <dbReference type="ARBA" id="ARBA00022692"/>
    </source>
</evidence>
<gene>
    <name evidence="13" type="ORF">FFLO_00877</name>
</gene>
<dbReference type="Proteomes" id="UP000812966">
    <property type="component" value="Unassembled WGS sequence"/>
</dbReference>
<protein>
    <recommendedName>
        <fullName evidence="3">Mitochondrial import inner membrane translocase subunit TIM54</fullName>
    </recommendedName>
</protein>
<evidence type="ECO:0000256" key="9">
    <source>
        <dbReference type="ARBA" id="ARBA00023010"/>
    </source>
</evidence>
<evidence type="ECO:0000256" key="1">
    <source>
        <dbReference type="ARBA" id="ARBA00004434"/>
    </source>
</evidence>
<keyword evidence="5" id="KW-0812">Transmembrane</keyword>
<accession>A0A8K0JRP4</accession>
<feature type="compositionally biased region" description="Pro residues" evidence="12">
    <location>
        <begin position="9"/>
        <end position="38"/>
    </location>
</feature>
<dbReference type="InterPro" id="IPR021056">
    <property type="entry name" value="Mt_import_IM_translocase_Tim54"/>
</dbReference>
<keyword evidence="4" id="KW-0813">Transport</keyword>
<keyword evidence="6" id="KW-0999">Mitochondrion inner membrane</keyword>
<keyword evidence="10" id="KW-0496">Mitochondrion</keyword>
<evidence type="ECO:0000256" key="2">
    <source>
        <dbReference type="ARBA" id="ARBA00006355"/>
    </source>
</evidence>
<dbReference type="GO" id="GO:0015031">
    <property type="term" value="P:protein transport"/>
    <property type="evidence" value="ECO:0007669"/>
    <property type="project" value="UniProtKB-KW"/>
</dbReference>
<keyword evidence="9" id="KW-0811">Translocation</keyword>
<organism evidence="13 14">
    <name type="scientific">Filobasidium floriforme</name>
    <dbReference type="NCBI Taxonomy" id="5210"/>
    <lineage>
        <taxon>Eukaryota</taxon>
        <taxon>Fungi</taxon>
        <taxon>Dikarya</taxon>
        <taxon>Basidiomycota</taxon>
        <taxon>Agaricomycotina</taxon>
        <taxon>Tremellomycetes</taxon>
        <taxon>Filobasidiales</taxon>
        <taxon>Filobasidiaceae</taxon>
        <taxon>Filobasidium</taxon>
    </lineage>
</organism>
<evidence type="ECO:0000256" key="12">
    <source>
        <dbReference type="SAM" id="MobiDB-lite"/>
    </source>
</evidence>
<dbReference type="GO" id="GO:0005743">
    <property type="term" value="C:mitochondrial inner membrane"/>
    <property type="evidence" value="ECO:0007669"/>
    <property type="project" value="UniProtKB-SubCell"/>
</dbReference>
<name>A0A8K0JRP4_9TREE</name>
<dbReference type="AlphaFoldDB" id="A0A8K0JRP4"/>
<dbReference type="EMBL" id="JABELV010000010">
    <property type="protein sequence ID" value="KAG7571204.1"/>
    <property type="molecule type" value="Genomic_DNA"/>
</dbReference>
<evidence type="ECO:0000256" key="6">
    <source>
        <dbReference type="ARBA" id="ARBA00022792"/>
    </source>
</evidence>
<evidence type="ECO:0000256" key="11">
    <source>
        <dbReference type="ARBA" id="ARBA00023136"/>
    </source>
</evidence>
<dbReference type="Pfam" id="PF11711">
    <property type="entry name" value="Tim54"/>
    <property type="match status" value="1"/>
</dbReference>
<evidence type="ECO:0000313" key="13">
    <source>
        <dbReference type="EMBL" id="KAG7571204.1"/>
    </source>
</evidence>
<evidence type="ECO:0000256" key="10">
    <source>
        <dbReference type="ARBA" id="ARBA00023128"/>
    </source>
</evidence>
<keyword evidence="8" id="KW-1133">Transmembrane helix</keyword>
<comment type="caution">
    <text evidence="13">The sequence shown here is derived from an EMBL/GenBank/DDBJ whole genome shotgun (WGS) entry which is preliminary data.</text>
</comment>
<dbReference type="OrthoDB" id="5598305at2759"/>
<keyword evidence="7" id="KW-0653">Protein transport</keyword>
<evidence type="ECO:0000313" key="14">
    <source>
        <dbReference type="Proteomes" id="UP000812966"/>
    </source>
</evidence>
<evidence type="ECO:0000256" key="3">
    <source>
        <dbReference type="ARBA" id="ARBA00020796"/>
    </source>
</evidence>
<sequence>MSDVGKPTPSSPLPPVEAPPAPAPPVTTKPVKPAPGPAPAALKALEHTGVPPSLLRWKPKLPSRNWSIFLTIVGTVSYAYYYDRKECARLKKEYADRVRYLSKEEIEGGPLGYGRKVTVYAAKWPEDDEWERGLQYFKRYIKPVLVAAAIDYDMVSCPQYGALTRHISDHILTSRRRHLSEKYNLSPPLEPPVLDIMAGAPGQLSPEDRERRRIQGGAIIIGRHTLKEYMQGLKDGYMNGIVREDREKVVERVLEGDGVFETKEEIEAKKVEAEERARNRMSNTGEAAPVVNNPVNLSAMSFMNRPMVPTPTPTPTSVPSTPPVDPLTLLPSHAHLPPSPLPEQPTMLLVPWINHLGFKQVPYMIWDLFTERYKYKIGGEAGLKLIFGEKREFIGGRVSEVGSGVESGMGQEKMLQDMATESTSSTFTSNSSLSGPSDLDFDLDAESYYKKAFNETHSRIQKNRESYYSELKTRLATARELASGTREPTADEQARPPTTESELRQERLKREVRWMNEEQGYEVVKKGQPVTWDGRWESWLNVYGDVPAERYPALPVEAKQQEEVV</sequence>
<feature type="region of interest" description="Disordered" evidence="12">
    <location>
        <begin position="479"/>
        <end position="504"/>
    </location>
</feature>
<feature type="region of interest" description="Disordered" evidence="12">
    <location>
        <begin position="1"/>
        <end position="39"/>
    </location>
</feature>
<comment type="subcellular location">
    <subcellularLocation>
        <location evidence="1">Mitochondrion inner membrane</location>
        <topology evidence="1">Single-pass membrane protein</topology>
    </subcellularLocation>
</comment>
<comment type="similarity">
    <text evidence="2">Belongs to the TIM54 family.</text>
</comment>
<proteinExistence type="inferred from homology"/>
<keyword evidence="11" id="KW-0472">Membrane</keyword>
<reference evidence="13" key="1">
    <citation type="submission" date="2020-04" db="EMBL/GenBank/DDBJ databases">
        <title>Analysis of mating type loci in Filobasidium floriforme.</title>
        <authorList>
            <person name="Nowrousian M."/>
        </authorList>
    </citation>
    <scope>NUCLEOTIDE SEQUENCE</scope>
    <source>
        <strain evidence="13">CBS 6242</strain>
    </source>
</reference>
<evidence type="ECO:0000256" key="8">
    <source>
        <dbReference type="ARBA" id="ARBA00022989"/>
    </source>
</evidence>
<keyword evidence="14" id="KW-1185">Reference proteome</keyword>
<evidence type="ECO:0000256" key="7">
    <source>
        <dbReference type="ARBA" id="ARBA00022927"/>
    </source>
</evidence>
<evidence type="ECO:0000256" key="4">
    <source>
        <dbReference type="ARBA" id="ARBA00022448"/>
    </source>
</evidence>